<dbReference type="GeneID" id="87863788"/>
<feature type="region of interest" description="Disordered" evidence="1">
    <location>
        <begin position="59"/>
        <end position="78"/>
    </location>
</feature>
<proteinExistence type="predicted"/>
<feature type="compositionally biased region" description="Polar residues" evidence="1">
    <location>
        <begin position="395"/>
        <end position="411"/>
    </location>
</feature>
<name>A0AAE0JHQ2_9PEZI</name>
<feature type="transmembrane region" description="Helical" evidence="2">
    <location>
        <begin position="194"/>
        <end position="215"/>
    </location>
</feature>
<feature type="compositionally biased region" description="Basic and acidic residues" evidence="1">
    <location>
        <begin position="412"/>
        <end position="430"/>
    </location>
</feature>
<feature type="compositionally biased region" description="Polar residues" evidence="1">
    <location>
        <begin position="469"/>
        <end position="485"/>
    </location>
</feature>
<protein>
    <submittedName>
        <fullName evidence="3">Uncharacterized protein</fullName>
    </submittedName>
</protein>
<dbReference type="EMBL" id="JAUEPP010000003">
    <property type="protein sequence ID" value="KAK3348075.1"/>
    <property type="molecule type" value="Genomic_DNA"/>
</dbReference>
<feature type="compositionally biased region" description="Polar residues" evidence="1">
    <location>
        <begin position="307"/>
        <end position="319"/>
    </location>
</feature>
<feature type="region of interest" description="Disordered" evidence="1">
    <location>
        <begin position="291"/>
        <end position="324"/>
    </location>
</feature>
<feature type="region of interest" description="Disordered" evidence="1">
    <location>
        <begin position="387"/>
        <end position="430"/>
    </location>
</feature>
<feature type="region of interest" description="Disordered" evidence="1">
    <location>
        <begin position="226"/>
        <end position="246"/>
    </location>
</feature>
<feature type="compositionally biased region" description="Low complexity" evidence="1">
    <location>
        <begin position="580"/>
        <end position="594"/>
    </location>
</feature>
<evidence type="ECO:0000313" key="4">
    <source>
        <dbReference type="Proteomes" id="UP001278500"/>
    </source>
</evidence>
<sequence length="633" mass="67761">MSSPNNPSAARSFIFTTTGGKRCTAILKVVQSSNVRTTTDRNPRLPATTTTAATTTIEATTREENPVPINTNTSPLPPLEDSLLPSSTSTTSIPAATSIITITSTSSPLFFTSSPGAEETSTGQEIETSLGASIVKVTASEIFPDVAVATPFASTVASLQPSSANNAVQSTETPSIIPTISSVPTTNNSEAAKVAGGVLSGLVVLSLIGLFLWLWRRRRLNKRRSTLLTPLGPGPGPGPGTDLNEKTPYIISRRSIGPTPVFVKAKAALGYNVKKIRECISQAFSEPSIRLLSPSNRPQSKGLLNAHSRNPSLVSTNEAGGTRSVKDSISNWWSRITAHIHISKRLRITRNDEVGQDRYSDPENTSERKARLKYQPDFLTLIAMDNGDLDREPQGQGQQHLSVTRQDSGSGSRDKVPTTRPPHLDERDNPFRVNNTLSHISAIPAPLAAGLGHSDNNPFSDPPYPIRNLHNNKVTTISRPPTVTTYRAEDRRRRQSRGQSISANTTNPSQQPSTRTYRESIDSFTTHRNKFRSDPFDLERPELLGGAPQATASQGISAAAAAAGPSVRHPPSAHTRQESLGRSSRYSYSSGVVSLDDEWSDPGPDVGPASASAGTGSTGGYGRVRGKIVGRAM</sequence>
<keyword evidence="4" id="KW-1185">Reference proteome</keyword>
<reference evidence="3" key="2">
    <citation type="submission" date="2023-06" db="EMBL/GenBank/DDBJ databases">
        <authorList>
            <consortium name="Lawrence Berkeley National Laboratory"/>
            <person name="Haridas S."/>
            <person name="Hensen N."/>
            <person name="Bonometti L."/>
            <person name="Westerberg I."/>
            <person name="Brannstrom I.O."/>
            <person name="Guillou S."/>
            <person name="Cros-Aarteil S."/>
            <person name="Calhoun S."/>
            <person name="Kuo A."/>
            <person name="Mondo S."/>
            <person name="Pangilinan J."/>
            <person name="Riley R."/>
            <person name="Labutti K."/>
            <person name="Andreopoulos B."/>
            <person name="Lipzen A."/>
            <person name="Chen C."/>
            <person name="Yanf M."/>
            <person name="Daum C."/>
            <person name="Ng V."/>
            <person name="Clum A."/>
            <person name="Steindorff A."/>
            <person name="Ohm R."/>
            <person name="Martin F."/>
            <person name="Silar P."/>
            <person name="Natvig D."/>
            <person name="Lalanne C."/>
            <person name="Gautier V."/>
            <person name="Ament-Velasquez S.L."/>
            <person name="Kruys A."/>
            <person name="Hutchinson M.I."/>
            <person name="Powell A.J."/>
            <person name="Barry K."/>
            <person name="Miller A.N."/>
            <person name="Grigoriev I.V."/>
            <person name="Debuchy R."/>
            <person name="Gladieux P."/>
            <person name="Thoren M.H."/>
            <person name="Johannesson H."/>
        </authorList>
    </citation>
    <scope>NUCLEOTIDE SEQUENCE</scope>
    <source>
        <strain evidence="3">CBS 560.94</strain>
    </source>
</reference>
<feature type="region of interest" description="Disordered" evidence="1">
    <location>
        <begin position="453"/>
        <end position="517"/>
    </location>
</feature>
<feature type="compositionally biased region" description="Low complexity" evidence="1">
    <location>
        <begin position="606"/>
        <end position="615"/>
    </location>
</feature>
<dbReference type="RefSeq" id="XP_062683157.1">
    <property type="nucleotide sequence ID" value="XM_062826634.1"/>
</dbReference>
<evidence type="ECO:0000256" key="1">
    <source>
        <dbReference type="SAM" id="MobiDB-lite"/>
    </source>
</evidence>
<keyword evidence="2" id="KW-0472">Membrane</keyword>
<dbReference type="AlphaFoldDB" id="A0AAE0JHQ2"/>
<gene>
    <name evidence="3" type="ORF">B0H65DRAFT_462329</name>
</gene>
<keyword evidence="2" id="KW-0812">Transmembrane</keyword>
<evidence type="ECO:0000256" key="2">
    <source>
        <dbReference type="SAM" id="Phobius"/>
    </source>
</evidence>
<evidence type="ECO:0000313" key="3">
    <source>
        <dbReference type="EMBL" id="KAK3348075.1"/>
    </source>
</evidence>
<reference evidence="3" key="1">
    <citation type="journal article" date="2023" name="Mol. Phylogenet. Evol.">
        <title>Genome-scale phylogeny and comparative genomics of the fungal order Sordariales.</title>
        <authorList>
            <person name="Hensen N."/>
            <person name="Bonometti L."/>
            <person name="Westerberg I."/>
            <person name="Brannstrom I.O."/>
            <person name="Guillou S."/>
            <person name="Cros-Aarteil S."/>
            <person name="Calhoun S."/>
            <person name="Haridas S."/>
            <person name="Kuo A."/>
            <person name="Mondo S."/>
            <person name="Pangilinan J."/>
            <person name="Riley R."/>
            <person name="LaButti K."/>
            <person name="Andreopoulos B."/>
            <person name="Lipzen A."/>
            <person name="Chen C."/>
            <person name="Yan M."/>
            <person name="Daum C."/>
            <person name="Ng V."/>
            <person name="Clum A."/>
            <person name="Steindorff A."/>
            <person name="Ohm R.A."/>
            <person name="Martin F."/>
            <person name="Silar P."/>
            <person name="Natvig D.O."/>
            <person name="Lalanne C."/>
            <person name="Gautier V."/>
            <person name="Ament-Velasquez S.L."/>
            <person name="Kruys A."/>
            <person name="Hutchinson M.I."/>
            <person name="Powell A.J."/>
            <person name="Barry K."/>
            <person name="Miller A.N."/>
            <person name="Grigoriev I.V."/>
            <person name="Debuchy R."/>
            <person name="Gladieux P."/>
            <person name="Hiltunen Thoren M."/>
            <person name="Johannesson H."/>
        </authorList>
    </citation>
    <scope>NUCLEOTIDE SEQUENCE</scope>
    <source>
        <strain evidence="3">CBS 560.94</strain>
    </source>
</reference>
<dbReference type="Proteomes" id="UP001278500">
    <property type="component" value="Unassembled WGS sequence"/>
</dbReference>
<comment type="caution">
    <text evidence="3">The sequence shown here is derived from an EMBL/GenBank/DDBJ whole genome shotgun (WGS) entry which is preliminary data.</text>
</comment>
<accession>A0AAE0JHQ2</accession>
<keyword evidence="2" id="KW-1133">Transmembrane helix</keyword>
<organism evidence="3 4">
    <name type="scientific">Neurospora tetraspora</name>
    <dbReference type="NCBI Taxonomy" id="94610"/>
    <lineage>
        <taxon>Eukaryota</taxon>
        <taxon>Fungi</taxon>
        <taxon>Dikarya</taxon>
        <taxon>Ascomycota</taxon>
        <taxon>Pezizomycotina</taxon>
        <taxon>Sordariomycetes</taxon>
        <taxon>Sordariomycetidae</taxon>
        <taxon>Sordariales</taxon>
        <taxon>Sordariaceae</taxon>
        <taxon>Neurospora</taxon>
    </lineage>
</organism>
<feature type="region of interest" description="Disordered" evidence="1">
    <location>
        <begin position="548"/>
        <end position="633"/>
    </location>
</feature>
<feature type="compositionally biased region" description="Low complexity" evidence="1">
    <location>
        <begin position="549"/>
        <end position="564"/>
    </location>
</feature>
<feature type="compositionally biased region" description="Basic residues" evidence="1">
    <location>
        <begin position="624"/>
        <end position="633"/>
    </location>
</feature>
<feature type="compositionally biased region" description="Polar residues" evidence="1">
    <location>
        <begin position="501"/>
        <end position="515"/>
    </location>
</feature>